<comment type="similarity">
    <text evidence="1">Belongs to the 4-hydroxybenzoyl-CoA thioesterase family.</text>
</comment>
<evidence type="ECO:0000256" key="2">
    <source>
        <dbReference type="ARBA" id="ARBA00022801"/>
    </source>
</evidence>
<dbReference type="NCBIfam" id="TIGR00051">
    <property type="entry name" value="YbgC/FadM family acyl-CoA thioesterase"/>
    <property type="match status" value="1"/>
</dbReference>
<protein>
    <submittedName>
        <fullName evidence="3">Acyl-CoA thioesterase</fullName>
    </submittedName>
</protein>
<dbReference type="EMBL" id="CP103866">
    <property type="protein sequence ID" value="UWE05257.1"/>
    <property type="molecule type" value="Genomic_DNA"/>
</dbReference>
<gene>
    <name evidence="3" type="ORF">NYR52_13645</name>
</gene>
<dbReference type="InterPro" id="IPR050563">
    <property type="entry name" value="4-hydroxybenzoyl-CoA_TE"/>
</dbReference>
<dbReference type="PANTHER" id="PTHR31793">
    <property type="entry name" value="4-HYDROXYBENZOYL-COA THIOESTERASE FAMILY MEMBER"/>
    <property type="match status" value="1"/>
</dbReference>
<dbReference type="PIRSF" id="PIRSF003230">
    <property type="entry name" value="YbgC"/>
    <property type="match status" value="1"/>
</dbReference>
<dbReference type="CDD" id="cd00586">
    <property type="entry name" value="4HBT"/>
    <property type="match status" value="1"/>
</dbReference>
<organism evidence="3 4">
    <name type="scientific">Laceyella sacchari</name>
    <name type="common">Thermoactinomyces thalpophilus</name>
    <dbReference type="NCBI Taxonomy" id="37482"/>
    <lineage>
        <taxon>Bacteria</taxon>
        <taxon>Bacillati</taxon>
        <taxon>Bacillota</taxon>
        <taxon>Bacilli</taxon>
        <taxon>Bacillales</taxon>
        <taxon>Thermoactinomycetaceae</taxon>
        <taxon>Laceyella</taxon>
    </lineage>
</organism>
<dbReference type="Gene3D" id="3.10.129.10">
    <property type="entry name" value="Hotdog Thioesterase"/>
    <property type="match status" value="1"/>
</dbReference>
<dbReference type="Proteomes" id="UP001058650">
    <property type="component" value="Chromosome"/>
</dbReference>
<dbReference type="InterPro" id="IPR006684">
    <property type="entry name" value="YbgC/YbaW"/>
</dbReference>
<dbReference type="InterPro" id="IPR029069">
    <property type="entry name" value="HotDog_dom_sf"/>
</dbReference>
<dbReference type="SUPFAM" id="SSF54637">
    <property type="entry name" value="Thioesterase/thiol ester dehydrase-isomerase"/>
    <property type="match status" value="1"/>
</dbReference>
<sequence>MHWNRPDTSEKRAAEACDMKTAIQIEVRPTEIDVMGHVNNAKYLEYMEWSREDWYNRAGLPFDLLSEQNVGTVTVNININYRKEARLGQKLTISTEPIRKGRTSFVLKHEIVNERGELVADAEVISCTIDLIERKAVPLPDALAQCFA</sequence>
<accession>A0ABY5U6J7</accession>
<evidence type="ECO:0000313" key="3">
    <source>
        <dbReference type="EMBL" id="UWE05257.1"/>
    </source>
</evidence>
<evidence type="ECO:0000256" key="1">
    <source>
        <dbReference type="ARBA" id="ARBA00005953"/>
    </source>
</evidence>
<dbReference type="PANTHER" id="PTHR31793:SF27">
    <property type="entry name" value="NOVEL THIOESTERASE SUPERFAMILY DOMAIN AND SAPOSIN A-TYPE DOMAIN CONTAINING PROTEIN (0610012H03RIK)"/>
    <property type="match status" value="1"/>
</dbReference>
<dbReference type="Pfam" id="PF13279">
    <property type="entry name" value="4HBT_2"/>
    <property type="match status" value="1"/>
</dbReference>
<reference evidence="3" key="1">
    <citation type="submission" date="2022-08" db="EMBL/GenBank/DDBJ databases">
        <title>The complete genome sequence of the thermophilic bacterium Laceyella sacchari FBKL4.010 reveals the basis for tetramethylpyrazine biosynthesis in Moutai-flavor Daqu.</title>
        <authorList>
            <person name="Li D."/>
            <person name="Huang W."/>
            <person name="Wang C."/>
            <person name="Qiu S."/>
        </authorList>
    </citation>
    <scope>NUCLEOTIDE SEQUENCE</scope>
    <source>
        <strain evidence="3">FBKL4.014</strain>
    </source>
</reference>
<evidence type="ECO:0000313" key="4">
    <source>
        <dbReference type="Proteomes" id="UP001058650"/>
    </source>
</evidence>
<keyword evidence="2" id="KW-0378">Hydrolase</keyword>
<name>A0ABY5U6J7_LACSH</name>
<keyword evidence="4" id="KW-1185">Reference proteome</keyword>
<proteinExistence type="inferred from homology"/>